<accession>A0ABS2PF87</accession>
<keyword evidence="4" id="KW-0342">GTP-binding</keyword>
<keyword evidence="2" id="KW-0547">Nucleotide-binding</keyword>
<comment type="subcellular location">
    <subcellularLocation>
        <location evidence="1">Membrane</location>
    </subcellularLocation>
</comment>
<evidence type="ECO:0000256" key="5">
    <source>
        <dbReference type="ARBA" id="ARBA00023136"/>
    </source>
</evidence>
<protein>
    <submittedName>
        <fullName evidence="8">Small GTP-binding protein</fullName>
    </submittedName>
</protein>
<keyword evidence="9" id="KW-1185">Reference proteome</keyword>
<sequence length="1169" mass="135516">MMTAELHKLDELKQSLPFGEQESWRLQQLENKLKGEDVFSVAICGHFSAGKSTLINQLLGANLLPSSPVPTTANIMTIQGGEETTIRAIKNNGQEEQFQGHIPWEKLQQLALDGDGVKEIVLTLPLPFLKRKVTLADTPGMDSTDPTHGRYTANQLLTTDAIIYVTDYNHVRSQTNLQFLKQLQRENKPFVIVVNQIDKHNDDELSFSIFKHGLLDMLQRYGIKPVKVFTTSARAKNHPYNELESFINETRSWLFHSEALIDESQKRMLESAVESLRDRLFQDRSELDDDIAKEMERAGYSEDNQKRYNHLQKERAEVEGKLQKELDNVKQFFTVFYKQTNLFPHDVTERMKEWLRVMDPSFKVGFFGSKKKKKELQDEHFTAYYELIKDRFEAEIRLYLLQRIKKERLPENVEKIAIDRFERMELPSDSSWYESFISSGEKNDQYVYQLAKQLNQSILTTVKRDTEAVYEALLDQLDERKERAIETIEKELASYEELEQIETTFEQRKLEVKEQLEVVEQKAAMLEDTSDFEDQMQWLFKKTTGLAGVSEDIQVTEATPLKKADKAEEQATADVLAPRYTVRDQSDYEVIKETLVAHRNEEVEHENRKALIERLDAFSDRTYSVVVAGAFSAGKSTFLNALLEADLMPSSPHPTTASLTVVKAPTKELPNETVTVQLKSRKELEEEVEHVAYLCGMTHTLESLKNAEGLSIHKTDTLAEKQWVEYLRALQMGVKKDHLEPGSTLQLSLSDWQEMAVDESEACLIDFSHVYYHSTWTDAGFELIDTPGVQSVHERHTQLAMNEIAKADAFLYLMYYHHAYSDADAKFMEKIKQIQSPDYVLINASDLAHDEDEREAVESHVVEQLKTNEHHESVVVSISSKRARMSNNEEGIASFLQDFDERMEPKLQYRAQKELDKLLEDHADHLTKWMQFFELPKEVREKRKATLTYPAAQKQEELRAVKATLEAEDMNIRSFAIYSHKRLVLQWTDELKKRLTPAVFQSDQAQEREENLREELEKWLEDVSKSWQENIVQENKRLQSLFHEHVTQLQGVTVNTTVELQAAKTLKLTNRLKEVKVKKNFLTDEKSSQWLSQLTEALSKQLKATLEAYSERVRGEWNDLVTSYVKTSENEIKRKKQENEQQLHKWLLDTPPTESIEQERSAILTHVNK</sequence>
<dbReference type="SUPFAM" id="SSF52540">
    <property type="entry name" value="P-loop containing nucleoside triphosphate hydrolases"/>
    <property type="match status" value="2"/>
</dbReference>
<reference evidence="8 9" key="1">
    <citation type="submission" date="2021-01" db="EMBL/GenBank/DDBJ databases">
        <title>Genomic Encyclopedia of Type Strains, Phase IV (KMG-IV): sequencing the most valuable type-strain genomes for metagenomic binning, comparative biology and taxonomic classification.</title>
        <authorList>
            <person name="Goeker M."/>
        </authorList>
    </citation>
    <scope>NUCLEOTIDE SEQUENCE [LARGE SCALE GENOMIC DNA]</scope>
    <source>
        <strain evidence="8 9">DSM 25540</strain>
    </source>
</reference>
<dbReference type="InterPro" id="IPR027094">
    <property type="entry name" value="Mitofusin_fam"/>
</dbReference>
<name>A0ABS2PF87_9BACL</name>
<evidence type="ECO:0000259" key="7">
    <source>
        <dbReference type="Pfam" id="PF00350"/>
    </source>
</evidence>
<dbReference type="InterPro" id="IPR005225">
    <property type="entry name" value="Small_GTP-bd"/>
</dbReference>
<feature type="coiled-coil region" evidence="6">
    <location>
        <begin position="301"/>
        <end position="328"/>
    </location>
</feature>
<organism evidence="8 9">
    <name type="scientific">Geomicrobium sediminis</name>
    <dbReference type="NCBI Taxonomy" id="1347788"/>
    <lineage>
        <taxon>Bacteria</taxon>
        <taxon>Bacillati</taxon>
        <taxon>Bacillota</taxon>
        <taxon>Bacilli</taxon>
        <taxon>Bacillales</taxon>
        <taxon>Geomicrobium</taxon>
    </lineage>
</organism>
<dbReference type="InterPro" id="IPR045063">
    <property type="entry name" value="Dynamin_N"/>
</dbReference>
<evidence type="ECO:0000313" key="8">
    <source>
        <dbReference type="EMBL" id="MBM7633493.1"/>
    </source>
</evidence>
<feature type="domain" description="Dynamin N-terminal" evidence="7">
    <location>
        <begin position="625"/>
        <end position="843"/>
    </location>
</feature>
<gene>
    <name evidence="8" type="ORF">JOD17_002587</name>
</gene>
<evidence type="ECO:0000256" key="1">
    <source>
        <dbReference type="ARBA" id="ARBA00004370"/>
    </source>
</evidence>
<dbReference type="PANTHER" id="PTHR10465">
    <property type="entry name" value="TRANSMEMBRANE GTPASE FZO1"/>
    <property type="match status" value="1"/>
</dbReference>
<evidence type="ECO:0000256" key="6">
    <source>
        <dbReference type="SAM" id="Coils"/>
    </source>
</evidence>
<comment type="caution">
    <text evidence="8">The sequence shown here is derived from an EMBL/GenBank/DDBJ whole genome shotgun (WGS) entry which is preliminary data.</text>
</comment>
<evidence type="ECO:0000256" key="2">
    <source>
        <dbReference type="ARBA" id="ARBA00022741"/>
    </source>
</evidence>
<evidence type="ECO:0000256" key="3">
    <source>
        <dbReference type="ARBA" id="ARBA00022801"/>
    </source>
</evidence>
<dbReference type="NCBIfam" id="TIGR00231">
    <property type="entry name" value="small_GTP"/>
    <property type="match status" value="1"/>
</dbReference>
<evidence type="ECO:0000256" key="4">
    <source>
        <dbReference type="ARBA" id="ARBA00023134"/>
    </source>
</evidence>
<feature type="domain" description="Dynamin N-terminal" evidence="7">
    <location>
        <begin position="41"/>
        <end position="197"/>
    </location>
</feature>
<dbReference type="RefSeq" id="WP_204698171.1">
    <property type="nucleotide sequence ID" value="NZ_JAFBEC010000007.1"/>
</dbReference>
<feature type="coiled-coil region" evidence="6">
    <location>
        <begin position="463"/>
        <end position="529"/>
    </location>
</feature>
<dbReference type="Gene3D" id="3.40.50.300">
    <property type="entry name" value="P-loop containing nucleotide triphosphate hydrolases"/>
    <property type="match status" value="2"/>
</dbReference>
<dbReference type="Pfam" id="PF00350">
    <property type="entry name" value="Dynamin_N"/>
    <property type="match status" value="2"/>
</dbReference>
<keyword evidence="5" id="KW-0472">Membrane</keyword>
<dbReference type="InterPro" id="IPR027417">
    <property type="entry name" value="P-loop_NTPase"/>
</dbReference>
<keyword evidence="6" id="KW-0175">Coiled coil</keyword>
<proteinExistence type="predicted"/>
<dbReference type="EMBL" id="JAFBEC010000007">
    <property type="protein sequence ID" value="MBM7633493.1"/>
    <property type="molecule type" value="Genomic_DNA"/>
</dbReference>
<dbReference type="PANTHER" id="PTHR10465:SF0">
    <property type="entry name" value="SARCALUMENIN"/>
    <property type="match status" value="1"/>
</dbReference>
<dbReference type="CDD" id="cd09912">
    <property type="entry name" value="DLP_2"/>
    <property type="match status" value="1"/>
</dbReference>
<dbReference type="Proteomes" id="UP000741863">
    <property type="component" value="Unassembled WGS sequence"/>
</dbReference>
<evidence type="ECO:0000313" key="9">
    <source>
        <dbReference type="Proteomes" id="UP000741863"/>
    </source>
</evidence>
<keyword evidence="3" id="KW-0378">Hydrolase</keyword>